<dbReference type="EMBL" id="JBIACK010000016">
    <property type="protein sequence ID" value="MFE8703475.1"/>
    <property type="molecule type" value="Genomic_DNA"/>
</dbReference>
<dbReference type="RefSeq" id="WP_389364042.1">
    <property type="nucleotide sequence ID" value="NZ_JBIACK010000016.1"/>
</dbReference>
<name>A0ABW6KJS0_9BACI</name>
<comment type="caution">
    <text evidence="2">The sequence shown here is derived from an EMBL/GenBank/DDBJ whole genome shotgun (WGS) entry which is preliminary data.</text>
</comment>
<dbReference type="InterPro" id="IPR011009">
    <property type="entry name" value="Kinase-like_dom_sf"/>
</dbReference>
<organism evidence="2 3">
    <name type="scientific">Cytobacillus spartinae</name>
    <dbReference type="NCBI Taxonomy" id="3299023"/>
    <lineage>
        <taxon>Bacteria</taxon>
        <taxon>Bacillati</taxon>
        <taxon>Bacillota</taxon>
        <taxon>Bacilli</taxon>
        <taxon>Bacillales</taxon>
        <taxon>Bacillaceae</taxon>
        <taxon>Cytobacillus</taxon>
    </lineage>
</organism>
<feature type="domain" description="Aminoglycoside phosphotransferase" evidence="1">
    <location>
        <begin position="153"/>
        <end position="248"/>
    </location>
</feature>
<dbReference type="Proteomes" id="UP001601059">
    <property type="component" value="Unassembled WGS sequence"/>
</dbReference>
<keyword evidence="3" id="KW-1185">Reference proteome</keyword>
<dbReference type="PANTHER" id="PTHR39179:SF3">
    <property type="entry name" value="COTS-RELATED PROTEIN"/>
    <property type="match status" value="1"/>
</dbReference>
<dbReference type="InterPro" id="IPR002575">
    <property type="entry name" value="Aminoglycoside_PTrfase"/>
</dbReference>
<evidence type="ECO:0000313" key="2">
    <source>
        <dbReference type="EMBL" id="MFE8703475.1"/>
    </source>
</evidence>
<protein>
    <submittedName>
        <fullName evidence="2">Phosphotransferase</fullName>
    </submittedName>
</protein>
<dbReference type="SUPFAM" id="SSF56112">
    <property type="entry name" value="Protein kinase-like (PK-like)"/>
    <property type="match status" value="1"/>
</dbReference>
<evidence type="ECO:0000313" key="3">
    <source>
        <dbReference type="Proteomes" id="UP001601059"/>
    </source>
</evidence>
<evidence type="ECO:0000259" key="1">
    <source>
        <dbReference type="Pfam" id="PF01636"/>
    </source>
</evidence>
<gene>
    <name evidence="2" type="ORF">ACFYKX_23200</name>
</gene>
<accession>A0ABW6KJS0</accession>
<dbReference type="InterPro" id="IPR047175">
    <property type="entry name" value="CotS-like"/>
</dbReference>
<dbReference type="Gene3D" id="3.90.1200.10">
    <property type="match status" value="1"/>
</dbReference>
<dbReference type="Pfam" id="PF01636">
    <property type="entry name" value="APH"/>
    <property type="match status" value="1"/>
</dbReference>
<reference evidence="2 3" key="1">
    <citation type="submission" date="2024-08" db="EMBL/GenBank/DDBJ databases">
        <title>Two novel Cytobacillus novel species.</title>
        <authorList>
            <person name="Liu G."/>
        </authorList>
    </citation>
    <scope>NUCLEOTIDE SEQUENCE [LARGE SCALE GENOMIC DNA]</scope>
    <source>
        <strain evidence="2 3">FJAT-54145</strain>
    </source>
</reference>
<proteinExistence type="predicted"/>
<sequence>MALNEIKTITMKMTSNTQGDGLFLNRLLSYLKSQFPFKINKIGQIRKNVFIITSDSDHFILKGFPSYHRLKLQETYTASLKKEGFQYTYLFYEFAKNPPLYFEQNYYGCLEYIPPSQKTFSYDNFPDRCDGLKLLEQYHTTTKLITNRYRSNLGHFKLLEKWRERSARFLNNVSIIKFFVQKEMIDELMTWADWALKGLEKEKVTLDNVPPVILHGDVAHHNFMRSEDGQLYLIDFDLISIGHERADYLQYANRILPFLDWSIEKLAQHEKLKPYLNDKIFLYSLAFPTDIFREWNRLIRNRQFMNSNKVRNVLDLTVGQFKERQNFYHELKSLVND</sequence>
<dbReference type="PANTHER" id="PTHR39179">
    <property type="entry name" value="SPORE COAT PROTEIN I"/>
    <property type="match status" value="1"/>
</dbReference>